<proteinExistence type="inferred from homology"/>
<dbReference type="STRING" id="331113.SNE_A22130"/>
<evidence type="ECO:0000256" key="6">
    <source>
        <dbReference type="ARBA" id="ARBA00023136"/>
    </source>
</evidence>
<evidence type="ECO:0000256" key="5">
    <source>
        <dbReference type="ARBA" id="ARBA00022989"/>
    </source>
</evidence>
<dbReference type="HOGENOM" id="CLU_044208_4_1_0"/>
<feature type="domain" description="VTT" evidence="8">
    <location>
        <begin position="39"/>
        <end position="160"/>
    </location>
</feature>
<feature type="transmembrane region" description="Helical" evidence="7">
    <location>
        <begin position="20"/>
        <end position="47"/>
    </location>
</feature>
<keyword evidence="4 7" id="KW-0812">Transmembrane</keyword>
<dbReference type="InterPro" id="IPR032816">
    <property type="entry name" value="VTT_dom"/>
</dbReference>
<dbReference type="AlphaFoldDB" id="F8L453"/>
<feature type="transmembrane region" description="Helical" evidence="7">
    <location>
        <begin position="59"/>
        <end position="78"/>
    </location>
</feature>
<evidence type="ECO:0000256" key="1">
    <source>
        <dbReference type="ARBA" id="ARBA00004651"/>
    </source>
</evidence>
<keyword evidence="3 7" id="KW-1003">Cell membrane</keyword>
<keyword evidence="10" id="KW-1185">Reference proteome</keyword>
<evidence type="ECO:0000313" key="10">
    <source>
        <dbReference type="Proteomes" id="UP000000496"/>
    </source>
</evidence>
<dbReference type="InterPro" id="IPR032818">
    <property type="entry name" value="DedA-like"/>
</dbReference>
<reference evidence="9 10" key="2">
    <citation type="journal article" date="2011" name="Mol. Biol. Evol.">
        <title>Unity in variety--the pan-genome of the Chlamydiae.</title>
        <authorList>
            <person name="Collingro A."/>
            <person name="Tischler P."/>
            <person name="Weinmaier T."/>
            <person name="Penz T."/>
            <person name="Heinz E."/>
            <person name="Brunham R.C."/>
            <person name="Read T.D."/>
            <person name="Bavoil P.M."/>
            <person name="Sachse K."/>
            <person name="Kahane S."/>
            <person name="Friedman M.G."/>
            <person name="Rattei T."/>
            <person name="Myers G.S."/>
            <person name="Horn M."/>
        </authorList>
    </citation>
    <scope>NUCLEOTIDE SEQUENCE [LARGE SCALE GENOMIC DNA]</scope>
    <source>
        <strain evidence="10">ATCC VR-1471 / Z</strain>
    </source>
</reference>
<evidence type="ECO:0000256" key="7">
    <source>
        <dbReference type="RuleBase" id="RU367016"/>
    </source>
</evidence>
<keyword evidence="5 7" id="KW-1133">Transmembrane helix</keyword>
<evidence type="ECO:0000256" key="2">
    <source>
        <dbReference type="ARBA" id="ARBA00010792"/>
    </source>
</evidence>
<feature type="transmembrane region" description="Helical" evidence="7">
    <location>
        <begin position="178"/>
        <end position="197"/>
    </location>
</feature>
<accession>F8L453</accession>
<evidence type="ECO:0000259" key="8">
    <source>
        <dbReference type="Pfam" id="PF09335"/>
    </source>
</evidence>
<dbReference type="Proteomes" id="UP000000496">
    <property type="component" value="Chromosome gsn.131"/>
</dbReference>
<protein>
    <submittedName>
        <fullName evidence="9">DedA-family integral membrane protein</fullName>
    </submittedName>
</protein>
<dbReference type="KEGG" id="sng:SNE_A22130"/>
<dbReference type="eggNOG" id="COG0586">
    <property type="taxonomic scope" value="Bacteria"/>
</dbReference>
<sequence>MTPMQNIIEFIADHSNYAPWMAFGMIILAGFNIPLSIDVIMIVSAVLAATTIPEHTYSLYFSILVGAYFSAWIAYGVGRTIGRKLLKLRWFSKILHEERLTKVGAFYDKHGFLTLLLGRFIPFGVRNCIFMTAGMSHSHFGKFAMRDMVACFVWATTCYAAFYNLGLNYHILIERVKIINIIIFLAFSVTVIALVWYKKRKKKQAL</sequence>
<dbReference type="Pfam" id="PF09335">
    <property type="entry name" value="VTT_dom"/>
    <property type="match status" value="1"/>
</dbReference>
<reference key="1">
    <citation type="journal article" date="2011" name="Mol. Biol. Evol.">
        <title>Unity in variety -- the pan-genome of the Chlamydiae.</title>
        <authorList>
            <person name="Collingro A."/>
            <person name="Tischler P."/>
            <person name="Weinmaier T."/>
            <person name="Penz T."/>
            <person name="Heinz E."/>
            <person name="Brunham R.C."/>
            <person name="Read T.D."/>
            <person name="Bavoil P.M."/>
            <person name="Sachse K."/>
            <person name="Kahane S."/>
            <person name="Friedman M.G."/>
            <person name="Rattei T."/>
            <person name="Myers G.S.A."/>
            <person name="Horn M."/>
        </authorList>
    </citation>
    <scope>NUCLEOTIDE SEQUENCE</scope>
    <source>
        <strain>Z</strain>
    </source>
</reference>
<evidence type="ECO:0000256" key="3">
    <source>
        <dbReference type="ARBA" id="ARBA00022475"/>
    </source>
</evidence>
<evidence type="ECO:0000313" key="9">
    <source>
        <dbReference type="EMBL" id="CCB90090.1"/>
    </source>
</evidence>
<evidence type="ECO:0000256" key="4">
    <source>
        <dbReference type="ARBA" id="ARBA00022692"/>
    </source>
</evidence>
<keyword evidence="6 7" id="KW-0472">Membrane</keyword>
<name>F8L453_SIMNZ</name>
<dbReference type="EMBL" id="FR872582">
    <property type="protein sequence ID" value="CCB90090.1"/>
    <property type="molecule type" value="Genomic_DNA"/>
</dbReference>
<organism evidence="9 10">
    <name type="scientific">Simkania negevensis (strain ATCC VR-1471 / DSM 27360 / Z)</name>
    <dbReference type="NCBI Taxonomy" id="331113"/>
    <lineage>
        <taxon>Bacteria</taxon>
        <taxon>Pseudomonadati</taxon>
        <taxon>Chlamydiota</taxon>
        <taxon>Chlamydiia</taxon>
        <taxon>Parachlamydiales</taxon>
        <taxon>Simkaniaceae</taxon>
        <taxon>Simkania</taxon>
    </lineage>
</organism>
<gene>
    <name evidence="9" type="ordered locus">SNE_A22130</name>
</gene>
<dbReference type="PANTHER" id="PTHR30353:SF15">
    <property type="entry name" value="INNER MEMBRANE PROTEIN YABI"/>
    <property type="match status" value="1"/>
</dbReference>
<comment type="similarity">
    <text evidence="2 7">Belongs to the DedA family.</text>
</comment>
<dbReference type="PANTHER" id="PTHR30353">
    <property type="entry name" value="INNER MEMBRANE PROTEIN DEDA-RELATED"/>
    <property type="match status" value="1"/>
</dbReference>
<feature type="transmembrane region" description="Helical" evidence="7">
    <location>
        <begin position="148"/>
        <end position="166"/>
    </location>
</feature>
<dbReference type="GO" id="GO:0005886">
    <property type="term" value="C:plasma membrane"/>
    <property type="evidence" value="ECO:0007669"/>
    <property type="project" value="UniProtKB-SubCell"/>
</dbReference>
<comment type="subcellular location">
    <subcellularLocation>
        <location evidence="1 7">Cell membrane</location>
        <topology evidence="1 7">Multi-pass membrane protein</topology>
    </subcellularLocation>
</comment>